<accession>A0A942TF65</accession>
<proteinExistence type="predicted"/>
<evidence type="ECO:0000313" key="1">
    <source>
        <dbReference type="EMBL" id="MBS4196525.1"/>
    </source>
</evidence>
<dbReference type="GO" id="GO:0046983">
    <property type="term" value="F:protein dimerization activity"/>
    <property type="evidence" value="ECO:0007669"/>
    <property type="project" value="InterPro"/>
</dbReference>
<evidence type="ECO:0000313" key="2">
    <source>
        <dbReference type="Proteomes" id="UP000681414"/>
    </source>
</evidence>
<dbReference type="EMBL" id="JAGYPG010000002">
    <property type="protein sequence ID" value="MBS4196525.1"/>
    <property type="molecule type" value="Genomic_DNA"/>
</dbReference>
<dbReference type="Gene3D" id="4.10.280.10">
    <property type="entry name" value="Helix-loop-helix DNA-binding domain"/>
    <property type="match status" value="1"/>
</dbReference>
<comment type="caution">
    <text evidence="1">The sequence shown here is derived from an EMBL/GenBank/DDBJ whole genome shotgun (WGS) entry which is preliminary data.</text>
</comment>
<keyword evidence="2" id="KW-1185">Reference proteome</keyword>
<gene>
    <name evidence="1" type="ORF">KHA97_15780</name>
</gene>
<dbReference type="Proteomes" id="UP000681414">
    <property type="component" value="Unassembled WGS sequence"/>
</dbReference>
<dbReference type="SUPFAM" id="SSF140500">
    <property type="entry name" value="BAS1536-like"/>
    <property type="match status" value="1"/>
</dbReference>
<organism evidence="1 2">
    <name type="scientific">Lederbergia citri</name>
    <dbReference type="NCBI Taxonomy" id="2833580"/>
    <lineage>
        <taxon>Bacteria</taxon>
        <taxon>Bacillati</taxon>
        <taxon>Bacillota</taxon>
        <taxon>Bacilli</taxon>
        <taxon>Bacillales</taxon>
        <taxon>Bacillaceae</taxon>
        <taxon>Lederbergia</taxon>
    </lineage>
</organism>
<protein>
    <submittedName>
        <fullName evidence="1">Aspartyl-phosphate phosphatase Spo0E family protein</fullName>
    </submittedName>
</protein>
<dbReference type="InterPro" id="IPR037208">
    <property type="entry name" value="Spo0E-like_sf"/>
</dbReference>
<dbReference type="Pfam" id="PF09388">
    <property type="entry name" value="SpoOE-like"/>
    <property type="match status" value="1"/>
</dbReference>
<sequence length="42" mass="4809">MKIIKVREEMITIGVAKGLNSPETVNLSQELDSLLNQYYQLK</sequence>
<reference evidence="1 2" key="1">
    <citation type="submission" date="2021-05" db="EMBL/GenBank/DDBJ databases">
        <title>Novel Bacillus species.</title>
        <authorList>
            <person name="Liu G."/>
        </authorList>
    </citation>
    <scope>NUCLEOTIDE SEQUENCE [LARGE SCALE GENOMIC DNA]</scope>
    <source>
        <strain evidence="2">FJAT-49780</strain>
    </source>
</reference>
<dbReference type="InterPro" id="IPR018540">
    <property type="entry name" value="Spo0E-like"/>
</dbReference>
<dbReference type="InterPro" id="IPR036638">
    <property type="entry name" value="HLH_DNA-bd_sf"/>
</dbReference>
<dbReference type="GO" id="GO:0043937">
    <property type="term" value="P:regulation of sporulation"/>
    <property type="evidence" value="ECO:0007669"/>
    <property type="project" value="InterPro"/>
</dbReference>
<dbReference type="AlphaFoldDB" id="A0A942TF65"/>
<name>A0A942TF65_9BACI</name>